<keyword evidence="2" id="KW-0449">Lipoprotein</keyword>
<dbReference type="Proteomes" id="UP000271631">
    <property type="component" value="Unassembled WGS sequence"/>
</dbReference>
<dbReference type="PANTHER" id="PTHR30035">
    <property type="entry name" value="LIPOPROTEIN VACJ-RELATED"/>
    <property type="match status" value="1"/>
</dbReference>
<dbReference type="SUPFAM" id="SSF53474">
    <property type="entry name" value="alpha/beta-Hydrolases"/>
    <property type="match status" value="1"/>
</dbReference>
<evidence type="ECO:0000313" key="3">
    <source>
        <dbReference type="Proteomes" id="UP000271631"/>
    </source>
</evidence>
<feature type="signal peptide" evidence="1">
    <location>
        <begin position="1"/>
        <end position="22"/>
    </location>
</feature>
<accession>A0A0N0WTX5</accession>
<dbReference type="RefSeq" id="WP_005767597.1">
    <property type="nucleotide sequence ID" value="NZ_JAEVFP010000049.1"/>
</dbReference>
<dbReference type="GO" id="GO:0016020">
    <property type="term" value="C:membrane"/>
    <property type="evidence" value="ECO:0007669"/>
    <property type="project" value="InterPro"/>
</dbReference>
<name>A0A0N0WTX5_PSEYM</name>
<comment type="caution">
    <text evidence="2">The sequence shown here is derived from an EMBL/GenBank/DDBJ whole genome shotgun (WGS) entry which is preliminary data.</text>
</comment>
<sequence>MLRFLRFATVIGGLCLSASALANNVDPATYGYPLTNPFEATIASTPPDLRPDLPDDEDIDQDVYTLNLHPEREFTLPDNFWAVKKLHYRLARQDHAAPLIFLIAGTGAPYNSTINEFLKKLYYGAGYHVVQLSSPTSYDFMSSASRFATPGVSTEDAEDLYRVMQAIRAQQAQLPVTDYYLTGYSLGALNAAFVSKLDETRRSFNFKKVLLLNPPVNLYTSISNLDKLVQTNVKGINNTTTFYELVLAKLTRYFRQKGYIDLNDALLFDFQQSKQHLTNEQMAMLIGTSFRFSSADIAFTSDLINRRGLIIPPKFPISEGTSLTPFLKRALQCDFDCYLTEQVIPMWRARTDGGSLLQLVDQVSLYALKDYLHSNTKIAVMHNADDVILGAGDLGFLRKTFGDRLTVYPYGGHCGNLNYRVNTDAMLEFFRG</sequence>
<proteinExistence type="predicted"/>
<gene>
    <name evidence="2" type="ORF">ALP13_03116</name>
</gene>
<organism evidence="2 3">
    <name type="scientific">Pseudomonas syringae pv. maculicola</name>
    <dbReference type="NCBI Taxonomy" id="59511"/>
    <lineage>
        <taxon>Bacteria</taxon>
        <taxon>Pseudomonadati</taxon>
        <taxon>Pseudomonadota</taxon>
        <taxon>Gammaproteobacteria</taxon>
        <taxon>Pseudomonadales</taxon>
        <taxon>Pseudomonadaceae</taxon>
        <taxon>Pseudomonas</taxon>
    </lineage>
</organism>
<dbReference type="InterPro" id="IPR007428">
    <property type="entry name" value="MlaA"/>
</dbReference>
<evidence type="ECO:0000313" key="2">
    <source>
        <dbReference type="EMBL" id="RMV38188.1"/>
    </source>
</evidence>
<evidence type="ECO:0000256" key="1">
    <source>
        <dbReference type="SAM" id="SignalP"/>
    </source>
</evidence>
<dbReference type="EMBL" id="RBUQ01000129">
    <property type="protein sequence ID" value="RMV38188.1"/>
    <property type="molecule type" value="Genomic_DNA"/>
</dbReference>
<keyword evidence="1" id="KW-0732">Signal</keyword>
<reference evidence="2 3" key="1">
    <citation type="submission" date="2018-08" db="EMBL/GenBank/DDBJ databases">
        <title>Recombination of ecologically and evolutionarily significant loci maintains genetic cohesion in the Pseudomonas syringae species complex.</title>
        <authorList>
            <person name="Dillon M."/>
            <person name="Thakur S."/>
            <person name="Almeida R.N.D."/>
            <person name="Weir B.S."/>
            <person name="Guttman D.S."/>
        </authorList>
    </citation>
    <scope>NUCLEOTIDE SEQUENCE [LARGE SCALE GENOMIC DNA]</scope>
    <source>
        <strain evidence="2 3">ICMP 11281</strain>
    </source>
</reference>
<dbReference type="AlphaFoldDB" id="A0A0N0WTX5"/>
<dbReference type="InterPro" id="IPR029058">
    <property type="entry name" value="AB_hydrolase_fold"/>
</dbReference>
<dbReference type="Gene3D" id="3.40.50.1820">
    <property type="entry name" value="alpha/beta hydrolase"/>
    <property type="match status" value="1"/>
</dbReference>
<dbReference type="PANTHER" id="PTHR30035:SF1">
    <property type="entry name" value="AB HYDROLASE-1 DOMAIN-CONTAINING PROTEIN"/>
    <property type="match status" value="1"/>
</dbReference>
<feature type="chain" id="PRO_5044054230" evidence="1">
    <location>
        <begin position="23"/>
        <end position="432"/>
    </location>
</feature>
<protein>
    <submittedName>
        <fullName evidence="2">Lipoprotein</fullName>
    </submittedName>
</protein>